<name>A0ABT7QYN2_9BACT</name>
<dbReference type="Pfam" id="PF15436">
    <property type="entry name" value="PGBA_N"/>
    <property type="match status" value="1"/>
</dbReference>
<keyword evidence="1" id="KW-0732">Signal</keyword>
<feature type="signal peptide" evidence="1">
    <location>
        <begin position="1"/>
        <end position="25"/>
    </location>
</feature>
<feature type="domain" description="Plasminogen-binding protein PgbA N-terminal" evidence="2">
    <location>
        <begin position="23"/>
        <end position="223"/>
    </location>
</feature>
<comment type="caution">
    <text evidence="3">The sequence shown here is derived from an EMBL/GenBank/DDBJ whole genome shotgun (WGS) entry which is preliminary data.</text>
</comment>
<keyword evidence="4" id="KW-1185">Reference proteome</keyword>
<gene>
    <name evidence="3" type="ORF">PGH07_04435</name>
</gene>
<evidence type="ECO:0000259" key="2">
    <source>
        <dbReference type="Pfam" id="PF15436"/>
    </source>
</evidence>
<evidence type="ECO:0000313" key="3">
    <source>
        <dbReference type="EMBL" id="MDM5271416.1"/>
    </source>
</evidence>
<evidence type="ECO:0000256" key="1">
    <source>
        <dbReference type="SAM" id="SignalP"/>
    </source>
</evidence>
<proteinExistence type="predicted"/>
<reference evidence="3" key="1">
    <citation type="submission" date="2023-01" db="EMBL/GenBank/DDBJ databases">
        <title>Sulfurovum sp. zt1-1 genome assembly.</title>
        <authorList>
            <person name="Wang J."/>
        </authorList>
    </citation>
    <scope>NUCLEOTIDE SEQUENCE</scope>
    <source>
        <strain evidence="3">Zt1-1</strain>
    </source>
</reference>
<dbReference type="EMBL" id="JAQIBD010000001">
    <property type="protein sequence ID" value="MDM5271416.1"/>
    <property type="molecule type" value="Genomic_DNA"/>
</dbReference>
<protein>
    <submittedName>
        <fullName evidence="3">Plasminogen-binding N-terminal domain-containing protein</fullName>
    </submittedName>
</protein>
<sequence>MRKFALITLFSIPLFSGFFPSTVQTSVADADQKQLKLKQALPLNGMSGVVIHNYGKSAQAITSYVIQTNQDGSAKSIKHSVIDHEQLPTIKTPITRGDKVIGGYMYQNVLLLAPDAETYAKITKQYNKNWIHPDLYALFLSVEGDKVPSRENLSEFAKAYQVGLVFIVRNGTAVLLDPVSKKIINEQKLDNLPKTGKFPFFSRFEKIESGWFDFNEDENDYYKTMEQL</sequence>
<feature type="chain" id="PRO_5046509009" evidence="1">
    <location>
        <begin position="26"/>
        <end position="228"/>
    </location>
</feature>
<dbReference type="RefSeq" id="WP_289412846.1">
    <property type="nucleotide sequence ID" value="NZ_JAQIBD010000001.1"/>
</dbReference>
<evidence type="ECO:0000313" key="4">
    <source>
        <dbReference type="Proteomes" id="UP001169069"/>
    </source>
</evidence>
<dbReference type="Proteomes" id="UP001169069">
    <property type="component" value="Unassembled WGS sequence"/>
</dbReference>
<accession>A0ABT7QYN2</accession>
<organism evidence="3 4">
    <name type="scientific">Sulfurovum zhangzhouensis</name>
    <dbReference type="NCBI Taxonomy" id="3019067"/>
    <lineage>
        <taxon>Bacteria</taxon>
        <taxon>Pseudomonadati</taxon>
        <taxon>Campylobacterota</taxon>
        <taxon>Epsilonproteobacteria</taxon>
        <taxon>Campylobacterales</taxon>
        <taxon>Sulfurovaceae</taxon>
        <taxon>Sulfurovum</taxon>
    </lineage>
</organism>
<dbReference type="InterPro" id="IPR029276">
    <property type="entry name" value="PgbA_N"/>
</dbReference>